<accession>A0A1A9I4C0</accession>
<proteinExistence type="predicted"/>
<evidence type="ECO:0000313" key="2">
    <source>
        <dbReference type="Proteomes" id="UP000077667"/>
    </source>
</evidence>
<organism evidence="1 2">
    <name type="scientific">Niabella ginsenosidivorans</name>
    <dbReference type="NCBI Taxonomy" id="1176587"/>
    <lineage>
        <taxon>Bacteria</taxon>
        <taxon>Pseudomonadati</taxon>
        <taxon>Bacteroidota</taxon>
        <taxon>Chitinophagia</taxon>
        <taxon>Chitinophagales</taxon>
        <taxon>Chitinophagaceae</taxon>
        <taxon>Niabella</taxon>
    </lineage>
</organism>
<dbReference type="STRING" id="1176587.A8C56_11710"/>
<sequence length="65" mass="6930">MNSYLALCKAVVKRDSVNPACRLVCDTVACMPDKGLLCPASLRRKAVPEGNTNGRAAALLLQITK</sequence>
<dbReference type="Proteomes" id="UP000077667">
    <property type="component" value="Chromosome"/>
</dbReference>
<dbReference type="EMBL" id="CP015772">
    <property type="protein sequence ID" value="ANH81550.1"/>
    <property type="molecule type" value="Genomic_DNA"/>
</dbReference>
<evidence type="ECO:0000313" key="1">
    <source>
        <dbReference type="EMBL" id="ANH81550.1"/>
    </source>
</evidence>
<dbReference type="KEGG" id="nia:A8C56_11710"/>
<reference evidence="1 2" key="1">
    <citation type="submission" date="2016-05" db="EMBL/GenBank/DDBJ databases">
        <title>Niabella ginsenosidivorans BS26 whole genome sequencing.</title>
        <authorList>
            <person name="Im W.T."/>
            <person name="Siddiqi M.Z."/>
        </authorList>
    </citation>
    <scope>NUCLEOTIDE SEQUENCE [LARGE SCALE GENOMIC DNA]</scope>
    <source>
        <strain evidence="1 2">BS26</strain>
    </source>
</reference>
<keyword evidence="2" id="KW-1185">Reference proteome</keyword>
<name>A0A1A9I4C0_9BACT</name>
<protein>
    <submittedName>
        <fullName evidence="1">Uncharacterized protein</fullName>
    </submittedName>
</protein>
<gene>
    <name evidence="1" type="ORF">A8C56_11710</name>
</gene>
<dbReference type="AlphaFoldDB" id="A0A1A9I4C0"/>